<evidence type="ECO:0000313" key="3">
    <source>
        <dbReference type="Proteomes" id="UP000027195"/>
    </source>
</evidence>
<evidence type="ECO:0000313" key="2">
    <source>
        <dbReference type="EMBL" id="KDQ09887.1"/>
    </source>
</evidence>
<dbReference type="HOGENOM" id="CLU_900121_0_0_1"/>
<feature type="compositionally biased region" description="Polar residues" evidence="1">
    <location>
        <begin position="230"/>
        <end position="239"/>
    </location>
</feature>
<evidence type="ECO:0000256" key="1">
    <source>
        <dbReference type="SAM" id="MobiDB-lite"/>
    </source>
</evidence>
<feature type="region of interest" description="Disordered" evidence="1">
    <location>
        <begin position="190"/>
        <end position="269"/>
    </location>
</feature>
<feature type="compositionally biased region" description="Polar residues" evidence="1">
    <location>
        <begin position="253"/>
        <end position="265"/>
    </location>
</feature>
<gene>
    <name evidence="2" type="ORF">BOTBODRAFT_178625</name>
</gene>
<dbReference type="EMBL" id="KL198073">
    <property type="protein sequence ID" value="KDQ09887.1"/>
    <property type="molecule type" value="Genomic_DNA"/>
</dbReference>
<dbReference type="AlphaFoldDB" id="A0A067MDG0"/>
<dbReference type="Proteomes" id="UP000027195">
    <property type="component" value="Unassembled WGS sequence"/>
</dbReference>
<dbReference type="InParanoid" id="A0A067MDG0"/>
<sequence>MFEKRLPFLSGHRTGPKITIFNYLSQSGDYLYLPVPAAVDEGLETRNKSNHQAGSALTPISAFAIRPHWAVVKSVSEPFTIPSQTRQLYSLTAYIVRSFAGNVLQYVKQPASKKPYYIPVPPIVPIFPSPPGFSPDLDVGGFSNNRLTWLDAEEVTFVMASNQTLKRLEPHVQLLSSELARIDAHARKLQLEAPPQSEEAVVGGDGVPSRRIINSSHGTVRKHTPPPNSISPRPTSSAPVSLEEYPVAESNESDSTGSISHGSQSGDEEGLLMRLAPKVYEKYIAEQIEAENRVARDRIGDIARWRLEVE</sequence>
<organism evidence="2 3">
    <name type="scientific">Botryobasidium botryosum (strain FD-172 SS1)</name>
    <dbReference type="NCBI Taxonomy" id="930990"/>
    <lineage>
        <taxon>Eukaryota</taxon>
        <taxon>Fungi</taxon>
        <taxon>Dikarya</taxon>
        <taxon>Basidiomycota</taxon>
        <taxon>Agaricomycotina</taxon>
        <taxon>Agaricomycetes</taxon>
        <taxon>Cantharellales</taxon>
        <taxon>Botryobasidiaceae</taxon>
        <taxon>Botryobasidium</taxon>
    </lineage>
</organism>
<accession>A0A067MDG0</accession>
<proteinExistence type="predicted"/>
<reference evidence="3" key="1">
    <citation type="journal article" date="2014" name="Proc. Natl. Acad. Sci. U.S.A.">
        <title>Extensive sampling of basidiomycete genomes demonstrates inadequacy of the white-rot/brown-rot paradigm for wood decay fungi.</title>
        <authorList>
            <person name="Riley R."/>
            <person name="Salamov A.A."/>
            <person name="Brown D.W."/>
            <person name="Nagy L.G."/>
            <person name="Floudas D."/>
            <person name="Held B.W."/>
            <person name="Levasseur A."/>
            <person name="Lombard V."/>
            <person name="Morin E."/>
            <person name="Otillar R."/>
            <person name="Lindquist E.A."/>
            <person name="Sun H."/>
            <person name="LaButti K.M."/>
            <person name="Schmutz J."/>
            <person name="Jabbour D."/>
            <person name="Luo H."/>
            <person name="Baker S.E."/>
            <person name="Pisabarro A.G."/>
            <person name="Walton J.D."/>
            <person name="Blanchette R.A."/>
            <person name="Henrissat B."/>
            <person name="Martin F."/>
            <person name="Cullen D."/>
            <person name="Hibbett D.S."/>
            <person name="Grigoriev I.V."/>
        </authorList>
    </citation>
    <scope>NUCLEOTIDE SEQUENCE [LARGE SCALE GENOMIC DNA]</scope>
    <source>
        <strain evidence="3">FD-172 SS1</strain>
    </source>
</reference>
<name>A0A067MDG0_BOTB1</name>
<protein>
    <submittedName>
        <fullName evidence="2">Uncharacterized protein</fullName>
    </submittedName>
</protein>
<keyword evidence="3" id="KW-1185">Reference proteome</keyword>